<dbReference type="EMBL" id="LT985188">
    <property type="protein sequence ID" value="SPD86028.1"/>
    <property type="molecule type" value="Genomic_DNA"/>
</dbReference>
<sequence length="558" mass="60987">MRPAVRISRTLLNNPSAWRPVWLSVDWNCWVVRGGSSPQRDVLDVESLAGHLLPVGSVFRFLAEHRDRLFPDALFADLFPSGRGRPSIPGEVIASVIVLQSLHGLSDREAVDALTFDLRWKAACGYPVDAKAFDASSLTVWRARLASSERPQRIFEVVRDVIAATGAVKGRQRRVLDSTILDDAVARQDTVTQLIAQVRRVGREVPGAHQVIAERCTRLAALTGQGYDSTAKPRIAWDDAQARDELVTALVNDALALLDGLDVETITAAGGKPAEAIALLALVAGQDVEPAEDSDGTDGRWRIARRVAPDRVISTVDPQARHAHKTVERRQDGFKAHVVIEPDTGLATMVELTKAAGPDNSDATVGARLVVADPTITGPVEVLGDSAYATGDMLAMLNGKGWTPLLKPWPIKPVVEGGFTIDDFTHDPAAGTLTCPAGVTRTLTKGRRAVFKQACATCVLRALCTTAAKGRTVQLHEHDLLQRQHRQRAADEGFQDTYRQHRPMVERTIAWLTRSNRRLRYRGVTRNNNWLHNRIAAINLRRLLALGLTHGPTGWAIA</sequence>
<evidence type="ECO:0000313" key="3">
    <source>
        <dbReference type="EMBL" id="SPD86028.1"/>
    </source>
</evidence>
<evidence type="ECO:0000259" key="1">
    <source>
        <dbReference type="Pfam" id="PF05598"/>
    </source>
</evidence>
<gene>
    <name evidence="3" type="ORF">MPLG2_0992</name>
</gene>
<name>A0A2N9JET0_9ACTN</name>
<reference evidence="3 4" key="1">
    <citation type="submission" date="2018-02" db="EMBL/GenBank/DDBJ databases">
        <authorList>
            <person name="Cohen D.B."/>
            <person name="Kent A.D."/>
        </authorList>
    </citation>
    <scope>NUCLEOTIDE SEQUENCE [LARGE SCALE GENOMIC DNA]</scope>
    <source>
        <strain evidence="3">1</strain>
    </source>
</reference>
<evidence type="ECO:0008006" key="5">
    <source>
        <dbReference type="Google" id="ProtNLM"/>
    </source>
</evidence>
<evidence type="ECO:0000259" key="2">
    <source>
        <dbReference type="Pfam" id="PF13751"/>
    </source>
</evidence>
<dbReference type="NCBIfam" id="NF033551">
    <property type="entry name" value="transpos_IS1182"/>
    <property type="match status" value="1"/>
</dbReference>
<accession>A0A2N9JET0</accession>
<dbReference type="InterPro" id="IPR008490">
    <property type="entry name" value="Transposase_InsH_N"/>
</dbReference>
<protein>
    <recommendedName>
        <fullName evidence="5">Transposase</fullName>
    </recommendedName>
</protein>
<keyword evidence="4" id="KW-1185">Reference proteome</keyword>
<proteinExistence type="predicted"/>
<feature type="domain" description="Transposase DDE" evidence="2">
    <location>
        <begin position="450"/>
        <end position="544"/>
    </location>
</feature>
<dbReference type="Pfam" id="PF13751">
    <property type="entry name" value="DDE_Tnp_1_6"/>
    <property type="match status" value="1"/>
</dbReference>
<dbReference type="InterPro" id="IPR047629">
    <property type="entry name" value="IS1182_transpos"/>
</dbReference>
<dbReference type="AlphaFoldDB" id="A0A2N9JET0"/>
<feature type="domain" description="Transposase InsH N-terminal" evidence="1">
    <location>
        <begin position="55"/>
        <end position="144"/>
    </location>
</feature>
<dbReference type="Pfam" id="PF05598">
    <property type="entry name" value="DUF772"/>
    <property type="match status" value="1"/>
</dbReference>
<dbReference type="InterPro" id="IPR025668">
    <property type="entry name" value="Tnp_DDE_dom"/>
</dbReference>
<organism evidence="3 4">
    <name type="scientific">Micropruina glycogenica</name>
    <dbReference type="NCBI Taxonomy" id="75385"/>
    <lineage>
        <taxon>Bacteria</taxon>
        <taxon>Bacillati</taxon>
        <taxon>Actinomycetota</taxon>
        <taxon>Actinomycetes</taxon>
        <taxon>Propionibacteriales</taxon>
        <taxon>Nocardioidaceae</taxon>
        <taxon>Micropruina</taxon>
    </lineage>
</organism>
<dbReference type="KEGG" id="mgg:MPLG2_0992"/>
<dbReference type="PANTHER" id="PTHR35604:SF2">
    <property type="entry name" value="TRANSPOSASE INSH FOR INSERTION SEQUENCE ELEMENT IS5A-RELATED"/>
    <property type="match status" value="1"/>
</dbReference>
<dbReference type="PANTHER" id="PTHR35604">
    <property type="entry name" value="TRANSPOSASE INSH FOR INSERTION SEQUENCE ELEMENT IS5A-RELATED"/>
    <property type="match status" value="1"/>
</dbReference>
<evidence type="ECO:0000313" key="4">
    <source>
        <dbReference type="Proteomes" id="UP000238164"/>
    </source>
</evidence>
<dbReference type="Proteomes" id="UP000238164">
    <property type="component" value="Chromosome 1"/>
</dbReference>